<reference evidence="1 2" key="1">
    <citation type="submission" date="2016-07" db="EMBL/GenBank/DDBJ databases">
        <title>Multiple horizontal gene transfer events from other fungi enriched the ability of initially mycotrophic Trichoderma (Ascomycota) to feed on dead plant biomass.</title>
        <authorList>
            <consortium name="DOE Joint Genome Institute"/>
            <person name="Aerts A."/>
            <person name="Atanasova L."/>
            <person name="Chenthamara K."/>
            <person name="Zhang J."/>
            <person name="Grujic M."/>
            <person name="Henrissat B."/>
            <person name="Kuo A."/>
            <person name="Salamov A."/>
            <person name="Lipzen A."/>
            <person name="Labutti K."/>
            <person name="Barry K."/>
            <person name="Miao Y."/>
            <person name="Rahimi M.J."/>
            <person name="Shen Q."/>
            <person name="Grigoriev I.V."/>
            <person name="Kubicek C.P."/>
            <person name="Druzhinina I.S."/>
        </authorList>
    </citation>
    <scope>NUCLEOTIDE SEQUENCE [LARGE SCALE GENOMIC DNA]</scope>
    <source>
        <strain evidence="1 2">CBS 226.95</strain>
    </source>
</reference>
<gene>
    <name evidence="1" type="ORF">M431DRAFT_499315</name>
</gene>
<dbReference type="Proteomes" id="UP000241690">
    <property type="component" value="Unassembled WGS sequence"/>
</dbReference>
<name>A0A2T4A0A2_TRIHA</name>
<keyword evidence="2" id="KW-1185">Reference proteome</keyword>
<sequence length="234" mass="25301">MEAHEKTAVCHASLRRRPNPKHCSFACWPACSFSSSIHCPLPHQLSSVGGSVEKPLPRTSGFKVRGWPIENSTESPRDRWTGLAASFAQARVPASPIPPRAEQQSEGDGIEKGRKGINQYYWMYLFPNPNDGRSSTYIGAGSRDALASQSGHASYMVACGRLPNAEDSWHRPAISSSRLIGSARFDTVNTKCPIQKALFSSVLLLLALASSGNRGTASSNTDPLSWSFFLHGAG</sequence>
<proteinExistence type="predicted"/>
<accession>A0A2T4A0A2</accession>
<organism evidence="1 2">
    <name type="scientific">Trichoderma harzianum CBS 226.95</name>
    <dbReference type="NCBI Taxonomy" id="983964"/>
    <lineage>
        <taxon>Eukaryota</taxon>
        <taxon>Fungi</taxon>
        <taxon>Dikarya</taxon>
        <taxon>Ascomycota</taxon>
        <taxon>Pezizomycotina</taxon>
        <taxon>Sordariomycetes</taxon>
        <taxon>Hypocreomycetidae</taxon>
        <taxon>Hypocreales</taxon>
        <taxon>Hypocreaceae</taxon>
        <taxon>Trichoderma</taxon>
    </lineage>
</organism>
<protein>
    <submittedName>
        <fullName evidence="1">Uncharacterized protein</fullName>
    </submittedName>
</protein>
<dbReference type="RefSeq" id="XP_024770172.1">
    <property type="nucleotide sequence ID" value="XM_024917787.1"/>
</dbReference>
<dbReference type="GeneID" id="36626356"/>
<dbReference type="EMBL" id="KZ679688">
    <property type="protein sequence ID" value="PTB50495.1"/>
    <property type="molecule type" value="Genomic_DNA"/>
</dbReference>
<dbReference type="AlphaFoldDB" id="A0A2T4A0A2"/>
<evidence type="ECO:0000313" key="2">
    <source>
        <dbReference type="Proteomes" id="UP000241690"/>
    </source>
</evidence>
<evidence type="ECO:0000313" key="1">
    <source>
        <dbReference type="EMBL" id="PTB50495.1"/>
    </source>
</evidence>